<dbReference type="EMBL" id="HG994580">
    <property type="protein sequence ID" value="CAF2776622.1"/>
    <property type="molecule type" value="Genomic_DNA"/>
</dbReference>
<keyword evidence="2" id="KW-1185">Reference proteome</keyword>
<protein>
    <submittedName>
        <fullName evidence="1">(salmon louse) hypothetical protein</fullName>
    </submittedName>
</protein>
<accession>A0A7R8CD18</accession>
<dbReference type="AlphaFoldDB" id="A0A7R8CD18"/>
<sequence>MDRLHNFQNRKKNYDLFGSLTYITVTSISLAWSTNSIIQIVQSNLVFLWGSSTRRVWVFMTLLPTIILNTLPPSRFASRSIGAPEIIGWVLWGVGFSFETSKLFWRDSPLGWSLHNLCFSL</sequence>
<dbReference type="Proteomes" id="UP000675881">
    <property type="component" value="Chromosome 1"/>
</dbReference>
<dbReference type="OrthoDB" id="67965at2759"/>
<organism evidence="1 2">
    <name type="scientific">Lepeophtheirus salmonis</name>
    <name type="common">Salmon louse</name>
    <name type="synonym">Caligus salmonis</name>
    <dbReference type="NCBI Taxonomy" id="72036"/>
    <lineage>
        <taxon>Eukaryota</taxon>
        <taxon>Metazoa</taxon>
        <taxon>Ecdysozoa</taxon>
        <taxon>Arthropoda</taxon>
        <taxon>Crustacea</taxon>
        <taxon>Multicrustacea</taxon>
        <taxon>Hexanauplia</taxon>
        <taxon>Copepoda</taxon>
        <taxon>Siphonostomatoida</taxon>
        <taxon>Caligidae</taxon>
        <taxon>Lepeophtheirus</taxon>
    </lineage>
</organism>
<evidence type="ECO:0000313" key="1">
    <source>
        <dbReference type="EMBL" id="CAF2776622.1"/>
    </source>
</evidence>
<proteinExistence type="predicted"/>
<reference evidence="1" key="1">
    <citation type="submission" date="2021-02" db="EMBL/GenBank/DDBJ databases">
        <authorList>
            <person name="Bekaert M."/>
        </authorList>
    </citation>
    <scope>NUCLEOTIDE SEQUENCE</scope>
    <source>
        <strain evidence="1">IoA-00</strain>
    </source>
</reference>
<evidence type="ECO:0000313" key="2">
    <source>
        <dbReference type="Proteomes" id="UP000675881"/>
    </source>
</evidence>
<name>A0A7R8CD18_LEPSM</name>
<gene>
    <name evidence="1" type="ORF">LSAA_2037</name>
</gene>